<organism evidence="1 2">
    <name type="scientific">Candidatus Nitrosomaritimum aestuariumsis</name>
    <dbReference type="NCBI Taxonomy" id="3342354"/>
    <lineage>
        <taxon>Archaea</taxon>
        <taxon>Nitrososphaerota</taxon>
        <taxon>Nitrososphaeria</taxon>
        <taxon>Nitrosopumilales</taxon>
        <taxon>Nitrosopumilaceae</taxon>
        <taxon>Candidatus Nitrosomaritimum</taxon>
    </lineage>
</organism>
<gene>
    <name evidence="1" type="ORF">H2B03_06665</name>
</gene>
<name>A0AC60VZ23_9ARCH</name>
<sequence>MGLSKASLIGLKIFEPNSIQSNDLDFLETLKFETKEFRNQDYLEKGELLHLTLKRIKSVKPKLPMPTKKSQQQKLLEEFCKKLDKTLMIKNDDSTINEVKWEKLDDFCSTLRRIERSDERKVRWTLYFLWRMGKSKITISEISEKLKDFKIKNISKIIKKILMDEINSGFVAEFDDKILKINHEIDDKLVWHYLGDEIQEESRRSPGDVEKEILQLIDEGSYSATEISDILKIDEATISRAFTKLRKNEKIILSSFGDRGSRFYTTNCENCPFGTTKAACRKDALAYIIDYFQNYFGVELSSHDFEEIEENQALLKIKRIVSFAKKEKNTKLERSITLGLADLFGTAVDKSLEISSKSDSPEDVNLITNDRLAKLPVLFHLGLFKGAQTSNDMMNEIMKVTKSISRSDRVKIKNIVESHPKKFLGYAGLKK</sequence>
<reference evidence="1 2" key="1">
    <citation type="journal article" date="2020" name="Appl. Environ. Microbiol.">
        <title>Genomic Characteristics of a Novel Species of Ammonia-Oxidizing Archaea from the Jiulong River Estuary.</title>
        <authorList>
            <person name="Zou D."/>
            <person name="Wan R."/>
            <person name="Han L."/>
            <person name="Xu M.N."/>
            <person name="Liu Y."/>
            <person name="Liu H."/>
            <person name="Kao S.J."/>
            <person name="Li M."/>
        </authorList>
    </citation>
    <scope>NUCLEOTIDE SEQUENCE [LARGE SCALE GENOMIC DNA]</scope>
    <source>
        <strain evidence="1">W1bin1</strain>
    </source>
</reference>
<dbReference type="EMBL" id="JACEMZ010000047">
    <property type="protein sequence ID" value="MBA4452829.1"/>
    <property type="molecule type" value="Genomic_DNA"/>
</dbReference>
<protein>
    <submittedName>
        <fullName evidence="1">ArsR family transcriptional regulator</fullName>
    </submittedName>
</protein>
<evidence type="ECO:0000313" key="1">
    <source>
        <dbReference type="EMBL" id="MBA4452829.1"/>
    </source>
</evidence>
<evidence type="ECO:0000313" key="2">
    <source>
        <dbReference type="Proteomes" id="UP000559653"/>
    </source>
</evidence>
<proteinExistence type="predicted"/>
<dbReference type="Proteomes" id="UP000559653">
    <property type="component" value="Unassembled WGS sequence"/>
</dbReference>
<accession>A0AC60VZ23</accession>
<comment type="caution">
    <text evidence="1">The sequence shown here is derived from an EMBL/GenBank/DDBJ whole genome shotgun (WGS) entry which is preliminary data.</text>
</comment>